<dbReference type="Pfam" id="PF01687">
    <property type="entry name" value="Flavokinase"/>
    <property type="match status" value="1"/>
</dbReference>
<keyword evidence="10 15" id="KW-0274">FAD</keyword>
<keyword evidence="8 15" id="KW-0547">Nucleotide-binding</keyword>
<evidence type="ECO:0000256" key="3">
    <source>
        <dbReference type="ARBA" id="ARBA00005201"/>
    </source>
</evidence>
<dbReference type="GO" id="GO:0003919">
    <property type="term" value="F:FMN adenylyltransferase activity"/>
    <property type="evidence" value="ECO:0007669"/>
    <property type="project" value="UniProtKB-UniRule"/>
</dbReference>
<dbReference type="EC" id="2.7.1.26" evidence="15"/>
<dbReference type="OrthoDB" id="9803667at2"/>
<evidence type="ECO:0000259" key="16">
    <source>
        <dbReference type="SMART" id="SM00904"/>
    </source>
</evidence>
<name>A0A4R1F8B7_9GAMM</name>
<dbReference type="InterPro" id="IPR015864">
    <property type="entry name" value="FAD_synthase"/>
</dbReference>
<dbReference type="UniPathway" id="UPA00277">
    <property type="reaction ID" value="UER00407"/>
</dbReference>
<dbReference type="NCBIfam" id="TIGR00083">
    <property type="entry name" value="ribF"/>
    <property type="match status" value="1"/>
</dbReference>
<dbReference type="SMART" id="SM00904">
    <property type="entry name" value="Flavokinase"/>
    <property type="match status" value="1"/>
</dbReference>
<evidence type="ECO:0000256" key="5">
    <source>
        <dbReference type="ARBA" id="ARBA00022643"/>
    </source>
</evidence>
<dbReference type="InterPro" id="IPR014729">
    <property type="entry name" value="Rossmann-like_a/b/a_fold"/>
</dbReference>
<dbReference type="Gene3D" id="3.40.50.620">
    <property type="entry name" value="HUPs"/>
    <property type="match status" value="1"/>
</dbReference>
<dbReference type="PANTHER" id="PTHR22749">
    <property type="entry name" value="RIBOFLAVIN KINASE/FMN ADENYLYLTRANSFERASE"/>
    <property type="match status" value="1"/>
</dbReference>
<evidence type="ECO:0000256" key="13">
    <source>
        <dbReference type="ARBA" id="ARBA00047880"/>
    </source>
</evidence>
<dbReference type="RefSeq" id="WP_131904618.1">
    <property type="nucleotide sequence ID" value="NZ_BAAAFU010000008.1"/>
</dbReference>
<comment type="catalytic activity">
    <reaction evidence="14 15">
        <text>FMN + ATP + H(+) = FAD + diphosphate</text>
        <dbReference type="Rhea" id="RHEA:17237"/>
        <dbReference type="ChEBI" id="CHEBI:15378"/>
        <dbReference type="ChEBI" id="CHEBI:30616"/>
        <dbReference type="ChEBI" id="CHEBI:33019"/>
        <dbReference type="ChEBI" id="CHEBI:57692"/>
        <dbReference type="ChEBI" id="CHEBI:58210"/>
        <dbReference type="EC" id="2.7.7.2"/>
    </reaction>
</comment>
<evidence type="ECO:0000256" key="1">
    <source>
        <dbReference type="ARBA" id="ARBA00002121"/>
    </source>
</evidence>
<evidence type="ECO:0000256" key="14">
    <source>
        <dbReference type="ARBA" id="ARBA00049494"/>
    </source>
</evidence>
<dbReference type="AlphaFoldDB" id="A0A4R1F8B7"/>
<dbReference type="NCBIfam" id="TIGR00125">
    <property type="entry name" value="cyt_tran_rel"/>
    <property type="match status" value="1"/>
</dbReference>
<evidence type="ECO:0000313" key="17">
    <source>
        <dbReference type="EMBL" id="TCJ88954.1"/>
    </source>
</evidence>
<dbReference type="UniPathway" id="UPA00276">
    <property type="reaction ID" value="UER00406"/>
</dbReference>
<gene>
    <name evidence="17" type="ORF">EV695_0815</name>
</gene>
<dbReference type="CDD" id="cd02064">
    <property type="entry name" value="FAD_synthetase_N"/>
    <property type="match status" value="1"/>
</dbReference>
<dbReference type="NCBIfam" id="NF004160">
    <property type="entry name" value="PRK05627.1-3"/>
    <property type="match status" value="1"/>
</dbReference>
<dbReference type="NCBIfam" id="NF004163">
    <property type="entry name" value="PRK05627.1-6"/>
    <property type="match status" value="1"/>
</dbReference>
<dbReference type="GO" id="GO:0009231">
    <property type="term" value="P:riboflavin biosynthetic process"/>
    <property type="evidence" value="ECO:0007669"/>
    <property type="project" value="InterPro"/>
</dbReference>
<comment type="catalytic activity">
    <reaction evidence="13 15">
        <text>riboflavin + ATP = FMN + ADP + H(+)</text>
        <dbReference type="Rhea" id="RHEA:14357"/>
        <dbReference type="ChEBI" id="CHEBI:15378"/>
        <dbReference type="ChEBI" id="CHEBI:30616"/>
        <dbReference type="ChEBI" id="CHEBI:57986"/>
        <dbReference type="ChEBI" id="CHEBI:58210"/>
        <dbReference type="ChEBI" id="CHEBI:456216"/>
        <dbReference type="EC" id="2.7.1.26"/>
    </reaction>
</comment>
<dbReference type="GO" id="GO:0005524">
    <property type="term" value="F:ATP binding"/>
    <property type="evidence" value="ECO:0007669"/>
    <property type="project" value="UniProtKB-UniRule"/>
</dbReference>
<comment type="pathway">
    <text evidence="2 15">Cofactor biosynthesis; FAD biosynthesis; FAD from FMN: step 1/1.</text>
</comment>
<dbReference type="InterPro" id="IPR023465">
    <property type="entry name" value="Riboflavin_kinase_dom_sf"/>
</dbReference>
<evidence type="ECO:0000256" key="9">
    <source>
        <dbReference type="ARBA" id="ARBA00022777"/>
    </source>
</evidence>
<comment type="function">
    <text evidence="1">Catalyzes the phosphorylation of riboflavin to FMN followed by the adenylation of FMN to FAD.</text>
</comment>
<dbReference type="Pfam" id="PF06574">
    <property type="entry name" value="FAD_syn"/>
    <property type="match status" value="1"/>
</dbReference>
<evidence type="ECO:0000256" key="15">
    <source>
        <dbReference type="PIRNR" id="PIRNR004491"/>
    </source>
</evidence>
<dbReference type="InterPro" id="IPR015865">
    <property type="entry name" value="Riboflavin_kinase_bac/euk"/>
</dbReference>
<keyword evidence="9 15" id="KW-0418">Kinase</keyword>
<evidence type="ECO:0000256" key="11">
    <source>
        <dbReference type="ARBA" id="ARBA00022840"/>
    </source>
</evidence>
<comment type="pathway">
    <text evidence="3 15">Cofactor biosynthesis; FMN biosynthesis; FMN from riboflavin (ATP route): step 1/1.</text>
</comment>
<proteinExistence type="inferred from homology"/>
<evidence type="ECO:0000313" key="18">
    <source>
        <dbReference type="Proteomes" id="UP000294887"/>
    </source>
</evidence>
<evidence type="ECO:0000256" key="8">
    <source>
        <dbReference type="ARBA" id="ARBA00022741"/>
    </source>
</evidence>
<keyword evidence="12" id="KW-0511">Multifunctional enzyme</keyword>
<evidence type="ECO:0000256" key="7">
    <source>
        <dbReference type="ARBA" id="ARBA00022695"/>
    </source>
</evidence>
<dbReference type="GO" id="GO:0008531">
    <property type="term" value="F:riboflavin kinase activity"/>
    <property type="evidence" value="ECO:0007669"/>
    <property type="project" value="UniProtKB-UniRule"/>
</dbReference>
<keyword evidence="11 15" id="KW-0067">ATP-binding</keyword>
<feature type="domain" description="Riboflavin kinase" evidence="16">
    <location>
        <begin position="182"/>
        <end position="306"/>
    </location>
</feature>
<dbReference type="NCBIfam" id="NF004162">
    <property type="entry name" value="PRK05627.1-5"/>
    <property type="match status" value="1"/>
</dbReference>
<keyword evidence="7 15" id="KW-0548">Nucleotidyltransferase</keyword>
<comment type="similarity">
    <text evidence="15">Belongs to the ribF family.</text>
</comment>
<dbReference type="PIRSF" id="PIRSF004491">
    <property type="entry name" value="FAD_Synth"/>
    <property type="match status" value="1"/>
</dbReference>
<dbReference type="GO" id="GO:0006747">
    <property type="term" value="P:FAD biosynthetic process"/>
    <property type="evidence" value="ECO:0007669"/>
    <property type="project" value="UniProtKB-UniRule"/>
</dbReference>
<accession>A0A4R1F8B7</accession>
<keyword evidence="5 15" id="KW-0288">FMN</keyword>
<evidence type="ECO:0000256" key="6">
    <source>
        <dbReference type="ARBA" id="ARBA00022679"/>
    </source>
</evidence>
<dbReference type="PANTHER" id="PTHR22749:SF6">
    <property type="entry name" value="RIBOFLAVIN KINASE"/>
    <property type="match status" value="1"/>
</dbReference>
<dbReference type="NCBIfam" id="NF004159">
    <property type="entry name" value="PRK05627.1-2"/>
    <property type="match status" value="1"/>
</dbReference>
<comment type="caution">
    <text evidence="17">The sequence shown here is derived from an EMBL/GenBank/DDBJ whole genome shotgun (WGS) entry which is preliminary data.</text>
</comment>
<dbReference type="Proteomes" id="UP000294887">
    <property type="component" value="Unassembled WGS sequence"/>
</dbReference>
<protein>
    <recommendedName>
        <fullName evidence="15">Riboflavin biosynthesis protein</fullName>
    </recommendedName>
    <domain>
        <recommendedName>
            <fullName evidence="15">Riboflavin kinase</fullName>
            <ecNumber evidence="15">2.7.1.26</ecNumber>
        </recommendedName>
        <alternativeName>
            <fullName evidence="15">Flavokinase</fullName>
        </alternativeName>
    </domain>
    <domain>
        <recommendedName>
            <fullName evidence="15">FMN adenylyltransferase</fullName>
            <ecNumber evidence="15">2.7.7.2</ecNumber>
        </recommendedName>
        <alternativeName>
            <fullName evidence="15">FAD pyrophosphorylase</fullName>
        </alternativeName>
        <alternativeName>
            <fullName evidence="15">FAD synthase</fullName>
        </alternativeName>
    </domain>
</protein>
<dbReference type="InterPro" id="IPR004821">
    <property type="entry name" value="Cyt_trans-like"/>
</dbReference>
<evidence type="ECO:0000256" key="2">
    <source>
        <dbReference type="ARBA" id="ARBA00004726"/>
    </source>
</evidence>
<dbReference type="InterPro" id="IPR023468">
    <property type="entry name" value="Riboflavin_kinase"/>
</dbReference>
<keyword evidence="18" id="KW-1185">Reference proteome</keyword>
<dbReference type="GO" id="GO:0009398">
    <property type="term" value="P:FMN biosynthetic process"/>
    <property type="evidence" value="ECO:0007669"/>
    <property type="project" value="UniProtKB-UniRule"/>
</dbReference>
<dbReference type="SUPFAM" id="SSF82114">
    <property type="entry name" value="Riboflavin kinase-like"/>
    <property type="match status" value="1"/>
</dbReference>
<dbReference type="InterPro" id="IPR002606">
    <property type="entry name" value="Riboflavin_kinase_bac"/>
</dbReference>
<dbReference type="EMBL" id="SMFQ01000002">
    <property type="protein sequence ID" value="TCJ88954.1"/>
    <property type="molecule type" value="Genomic_DNA"/>
</dbReference>
<evidence type="ECO:0000256" key="4">
    <source>
        <dbReference type="ARBA" id="ARBA00022630"/>
    </source>
</evidence>
<organism evidence="17 18">
    <name type="scientific">Cocleimonas flava</name>
    <dbReference type="NCBI Taxonomy" id="634765"/>
    <lineage>
        <taxon>Bacteria</taxon>
        <taxon>Pseudomonadati</taxon>
        <taxon>Pseudomonadota</taxon>
        <taxon>Gammaproteobacteria</taxon>
        <taxon>Thiotrichales</taxon>
        <taxon>Thiotrichaceae</taxon>
        <taxon>Cocleimonas</taxon>
    </lineage>
</organism>
<sequence length="309" mass="34823">MKFIRHISSPKKNDSACVATIGNFDGLHLGHQKIIGKLKQKAKELQLPLTVVSFEPLPAEYFSPYPPTRIYPLRDKIRLLEQLGVNNFLCLKFDEALANMAPKVFVKDILEDYLNVKHLAVGDDFKFGYNRGGDFALLKTLGKHSGMTVVDTPTLEKESQRVSSTRIRKALEHGDISLANSLLGKNYQLSGRIRHGEKRGRTINFPTLNLKLPENISPKRGVYAVRVYGLNNSSYTGVANLGNRPTVSGSQNRLEVHLFGFSDSVYGQYICVELLEYIREEKRFDNFEELKAQILLDAEKAKELIAKVV</sequence>
<evidence type="ECO:0000256" key="12">
    <source>
        <dbReference type="ARBA" id="ARBA00023268"/>
    </source>
</evidence>
<dbReference type="FunFam" id="3.40.50.620:FF:000021">
    <property type="entry name" value="Riboflavin biosynthesis protein"/>
    <property type="match status" value="1"/>
</dbReference>
<dbReference type="EC" id="2.7.7.2" evidence="15"/>
<keyword evidence="6 15" id="KW-0808">Transferase</keyword>
<keyword evidence="4 15" id="KW-0285">Flavoprotein</keyword>
<evidence type="ECO:0000256" key="10">
    <source>
        <dbReference type="ARBA" id="ARBA00022827"/>
    </source>
</evidence>
<dbReference type="Gene3D" id="2.40.30.30">
    <property type="entry name" value="Riboflavin kinase-like"/>
    <property type="match status" value="1"/>
</dbReference>
<reference evidence="17 18" key="1">
    <citation type="submission" date="2019-03" db="EMBL/GenBank/DDBJ databases">
        <title>Genomic Encyclopedia of Type Strains, Phase IV (KMG-IV): sequencing the most valuable type-strain genomes for metagenomic binning, comparative biology and taxonomic classification.</title>
        <authorList>
            <person name="Goeker M."/>
        </authorList>
    </citation>
    <scope>NUCLEOTIDE SEQUENCE [LARGE SCALE GENOMIC DNA]</scope>
    <source>
        <strain evidence="17 18">DSM 24830</strain>
    </source>
</reference>
<dbReference type="SUPFAM" id="SSF52374">
    <property type="entry name" value="Nucleotidylyl transferase"/>
    <property type="match status" value="1"/>
</dbReference>